<dbReference type="NCBIfam" id="TIGR02937">
    <property type="entry name" value="sigma70-ECF"/>
    <property type="match status" value="1"/>
</dbReference>
<reference evidence="9 10" key="1">
    <citation type="submission" date="2020-07" db="EMBL/GenBank/DDBJ databases">
        <title>Sequencing the genomes of 1000 actinobacteria strains.</title>
        <authorList>
            <person name="Klenk H.-P."/>
        </authorList>
    </citation>
    <scope>NUCLEOTIDE SEQUENCE [LARGE SCALE GENOMIC DNA]</scope>
    <source>
        <strain evidence="9 10">DSM 24723</strain>
    </source>
</reference>
<organism evidence="9 10">
    <name type="scientific">Janibacter alkaliphilus</name>
    <dbReference type="NCBI Taxonomy" id="1069963"/>
    <lineage>
        <taxon>Bacteria</taxon>
        <taxon>Bacillati</taxon>
        <taxon>Actinomycetota</taxon>
        <taxon>Actinomycetes</taxon>
        <taxon>Micrococcales</taxon>
        <taxon>Intrasporangiaceae</taxon>
        <taxon>Janibacter</taxon>
    </lineage>
</organism>
<keyword evidence="3" id="KW-0731">Sigma factor</keyword>
<evidence type="ECO:0000313" key="9">
    <source>
        <dbReference type="EMBL" id="NYG36537.1"/>
    </source>
</evidence>
<dbReference type="RefSeq" id="WP_179462029.1">
    <property type="nucleotide sequence ID" value="NZ_JACBZX010000001.1"/>
</dbReference>
<dbReference type="CDD" id="cd06171">
    <property type="entry name" value="Sigma70_r4"/>
    <property type="match status" value="1"/>
</dbReference>
<dbReference type="NCBIfam" id="TIGR02983">
    <property type="entry name" value="SigE-fam_strep"/>
    <property type="match status" value="1"/>
</dbReference>
<dbReference type="InterPro" id="IPR014325">
    <property type="entry name" value="RNA_pol_sigma-E_actinobac"/>
</dbReference>
<evidence type="ECO:0000256" key="4">
    <source>
        <dbReference type="ARBA" id="ARBA00023125"/>
    </source>
</evidence>
<dbReference type="InterPro" id="IPR013325">
    <property type="entry name" value="RNA_pol_sigma_r2"/>
</dbReference>
<sequence>MWRPRSRAQQPAGAATEPLVQEQAAAEALTFEEFVGERGESLMRYAYLVTGQTADAEDLFQETFADVHRKWDRVSASDHPYAYVRTMMTNRYTSSRRRRWHGERPTDPQEMPVESRVTQDHSSRVASDDALWQLLGTLSERMRTILVLRYFEDLDDAEIADTLGIAVSTVRATASRAIGQLRERGDLP</sequence>
<keyword evidence="4" id="KW-0238">DNA-binding</keyword>
<dbReference type="GO" id="GO:0016987">
    <property type="term" value="F:sigma factor activity"/>
    <property type="evidence" value="ECO:0007669"/>
    <property type="project" value="UniProtKB-KW"/>
</dbReference>
<dbReference type="SUPFAM" id="SSF88659">
    <property type="entry name" value="Sigma3 and sigma4 domains of RNA polymerase sigma factors"/>
    <property type="match status" value="1"/>
</dbReference>
<dbReference type="Gene3D" id="1.10.1740.10">
    <property type="match status" value="1"/>
</dbReference>
<dbReference type="SUPFAM" id="SSF88946">
    <property type="entry name" value="Sigma2 domain of RNA polymerase sigma factors"/>
    <property type="match status" value="1"/>
</dbReference>
<keyword evidence="10" id="KW-1185">Reference proteome</keyword>
<proteinExistence type="inferred from homology"/>
<feature type="region of interest" description="Disordered" evidence="6">
    <location>
        <begin position="94"/>
        <end position="120"/>
    </location>
</feature>
<dbReference type="Gene3D" id="1.10.10.10">
    <property type="entry name" value="Winged helix-like DNA-binding domain superfamily/Winged helix DNA-binding domain"/>
    <property type="match status" value="1"/>
</dbReference>
<protein>
    <submittedName>
        <fullName evidence="9">RNA polymerase sigma-70 factor (Sigma-E family)</fullName>
    </submittedName>
</protein>
<evidence type="ECO:0000313" key="10">
    <source>
        <dbReference type="Proteomes" id="UP000592181"/>
    </source>
</evidence>
<dbReference type="InterPro" id="IPR036388">
    <property type="entry name" value="WH-like_DNA-bd_sf"/>
</dbReference>
<dbReference type="PANTHER" id="PTHR43133">
    <property type="entry name" value="RNA POLYMERASE ECF-TYPE SIGMA FACTO"/>
    <property type="match status" value="1"/>
</dbReference>
<keyword evidence="5" id="KW-0804">Transcription</keyword>
<dbReference type="Proteomes" id="UP000592181">
    <property type="component" value="Unassembled WGS sequence"/>
</dbReference>
<evidence type="ECO:0000256" key="6">
    <source>
        <dbReference type="SAM" id="MobiDB-lite"/>
    </source>
</evidence>
<dbReference type="PANTHER" id="PTHR43133:SF50">
    <property type="entry name" value="ECF RNA POLYMERASE SIGMA FACTOR SIGM"/>
    <property type="match status" value="1"/>
</dbReference>
<dbReference type="InterPro" id="IPR013324">
    <property type="entry name" value="RNA_pol_sigma_r3/r4-like"/>
</dbReference>
<keyword evidence="2" id="KW-0805">Transcription regulation</keyword>
<evidence type="ECO:0000259" key="7">
    <source>
        <dbReference type="Pfam" id="PF04542"/>
    </source>
</evidence>
<dbReference type="EMBL" id="JACBZX010000001">
    <property type="protein sequence ID" value="NYG36537.1"/>
    <property type="molecule type" value="Genomic_DNA"/>
</dbReference>
<dbReference type="GO" id="GO:0003677">
    <property type="term" value="F:DNA binding"/>
    <property type="evidence" value="ECO:0007669"/>
    <property type="project" value="UniProtKB-KW"/>
</dbReference>
<evidence type="ECO:0000256" key="2">
    <source>
        <dbReference type="ARBA" id="ARBA00023015"/>
    </source>
</evidence>
<dbReference type="GO" id="GO:0006352">
    <property type="term" value="P:DNA-templated transcription initiation"/>
    <property type="evidence" value="ECO:0007669"/>
    <property type="project" value="InterPro"/>
</dbReference>
<dbReference type="Pfam" id="PF04542">
    <property type="entry name" value="Sigma70_r2"/>
    <property type="match status" value="1"/>
</dbReference>
<evidence type="ECO:0000256" key="3">
    <source>
        <dbReference type="ARBA" id="ARBA00023082"/>
    </source>
</evidence>
<feature type="domain" description="RNA polymerase sigma-70 region 2" evidence="7">
    <location>
        <begin position="41"/>
        <end position="100"/>
    </location>
</feature>
<dbReference type="Pfam" id="PF08281">
    <property type="entry name" value="Sigma70_r4_2"/>
    <property type="match status" value="1"/>
</dbReference>
<evidence type="ECO:0000259" key="8">
    <source>
        <dbReference type="Pfam" id="PF08281"/>
    </source>
</evidence>
<feature type="domain" description="RNA polymerase sigma factor 70 region 4 type 2" evidence="8">
    <location>
        <begin position="129"/>
        <end position="178"/>
    </location>
</feature>
<evidence type="ECO:0000256" key="5">
    <source>
        <dbReference type="ARBA" id="ARBA00023163"/>
    </source>
</evidence>
<dbReference type="InterPro" id="IPR013249">
    <property type="entry name" value="RNA_pol_sigma70_r4_t2"/>
</dbReference>
<gene>
    <name evidence="9" type="ORF">BJY28_001006</name>
</gene>
<dbReference type="AlphaFoldDB" id="A0A852X239"/>
<name>A0A852X239_9MICO</name>
<dbReference type="InterPro" id="IPR007627">
    <property type="entry name" value="RNA_pol_sigma70_r2"/>
</dbReference>
<accession>A0A852X239</accession>
<comment type="similarity">
    <text evidence="1">Belongs to the sigma-70 factor family. ECF subfamily.</text>
</comment>
<dbReference type="InterPro" id="IPR014284">
    <property type="entry name" value="RNA_pol_sigma-70_dom"/>
</dbReference>
<dbReference type="InterPro" id="IPR039425">
    <property type="entry name" value="RNA_pol_sigma-70-like"/>
</dbReference>
<evidence type="ECO:0000256" key="1">
    <source>
        <dbReference type="ARBA" id="ARBA00010641"/>
    </source>
</evidence>
<comment type="caution">
    <text evidence="9">The sequence shown here is derived from an EMBL/GenBank/DDBJ whole genome shotgun (WGS) entry which is preliminary data.</text>
</comment>